<dbReference type="Proteomes" id="UP000799324">
    <property type="component" value="Unassembled WGS sequence"/>
</dbReference>
<feature type="region of interest" description="Disordered" evidence="1">
    <location>
        <begin position="67"/>
        <end position="88"/>
    </location>
</feature>
<reference evidence="2" key="1">
    <citation type="journal article" date="2020" name="Stud. Mycol.">
        <title>101 Dothideomycetes genomes: a test case for predicting lifestyles and emergence of pathogens.</title>
        <authorList>
            <person name="Haridas S."/>
            <person name="Albert R."/>
            <person name="Binder M."/>
            <person name="Bloem J."/>
            <person name="Labutti K."/>
            <person name="Salamov A."/>
            <person name="Andreopoulos B."/>
            <person name="Baker S."/>
            <person name="Barry K."/>
            <person name="Bills G."/>
            <person name="Bluhm B."/>
            <person name="Cannon C."/>
            <person name="Castanera R."/>
            <person name="Culley D."/>
            <person name="Daum C."/>
            <person name="Ezra D."/>
            <person name="Gonzalez J."/>
            <person name="Henrissat B."/>
            <person name="Kuo A."/>
            <person name="Liang C."/>
            <person name="Lipzen A."/>
            <person name="Lutzoni F."/>
            <person name="Magnuson J."/>
            <person name="Mondo S."/>
            <person name="Nolan M."/>
            <person name="Ohm R."/>
            <person name="Pangilinan J."/>
            <person name="Park H.-J."/>
            <person name="Ramirez L."/>
            <person name="Alfaro M."/>
            <person name="Sun H."/>
            <person name="Tritt A."/>
            <person name="Yoshinaga Y."/>
            <person name="Zwiers L.-H."/>
            <person name="Turgeon B."/>
            <person name="Goodwin S."/>
            <person name="Spatafora J."/>
            <person name="Crous P."/>
            <person name="Grigoriev I."/>
        </authorList>
    </citation>
    <scope>NUCLEOTIDE SEQUENCE</scope>
    <source>
        <strain evidence="2">CBS 122681</strain>
    </source>
</reference>
<feature type="compositionally biased region" description="Basic and acidic residues" evidence="1">
    <location>
        <begin position="420"/>
        <end position="430"/>
    </location>
</feature>
<feature type="compositionally biased region" description="Polar residues" evidence="1">
    <location>
        <begin position="395"/>
        <end position="407"/>
    </location>
</feature>
<feature type="compositionally biased region" description="Low complexity" evidence="1">
    <location>
        <begin position="375"/>
        <end position="384"/>
    </location>
</feature>
<dbReference type="EMBL" id="MU004528">
    <property type="protein sequence ID" value="KAF2648659.1"/>
    <property type="molecule type" value="Genomic_DNA"/>
</dbReference>
<feature type="compositionally biased region" description="Low complexity" evidence="1">
    <location>
        <begin position="357"/>
        <end position="367"/>
    </location>
</feature>
<feature type="compositionally biased region" description="Polar residues" evidence="1">
    <location>
        <begin position="74"/>
        <end position="88"/>
    </location>
</feature>
<evidence type="ECO:0000256" key="1">
    <source>
        <dbReference type="SAM" id="MobiDB-lite"/>
    </source>
</evidence>
<feature type="compositionally biased region" description="Pro residues" evidence="1">
    <location>
        <begin position="112"/>
        <end position="124"/>
    </location>
</feature>
<evidence type="ECO:0000313" key="2">
    <source>
        <dbReference type="EMBL" id="KAF2648659.1"/>
    </source>
</evidence>
<name>A0A6A6SLS0_9PLEO</name>
<feature type="compositionally biased region" description="Pro residues" evidence="1">
    <location>
        <begin position="195"/>
        <end position="207"/>
    </location>
</feature>
<gene>
    <name evidence="2" type="ORF">K491DRAFT_239283</name>
</gene>
<accession>A0A6A6SLS0</accession>
<feature type="compositionally biased region" description="Low complexity" evidence="1">
    <location>
        <begin position="179"/>
        <end position="194"/>
    </location>
</feature>
<feature type="compositionally biased region" description="Pro residues" evidence="1">
    <location>
        <begin position="327"/>
        <end position="342"/>
    </location>
</feature>
<proteinExistence type="predicted"/>
<protein>
    <submittedName>
        <fullName evidence="2">Uncharacterized protein</fullName>
    </submittedName>
</protein>
<evidence type="ECO:0000313" key="3">
    <source>
        <dbReference type="Proteomes" id="UP000799324"/>
    </source>
</evidence>
<feature type="region of interest" description="Disordered" evidence="1">
    <location>
        <begin position="283"/>
        <end position="433"/>
    </location>
</feature>
<keyword evidence="3" id="KW-1185">Reference proteome</keyword>
<feature type="region of interest" description="Disordered" evidence="1">
    <location>
        <begin position="107"/>
        <end position="210"/>
    </location>
</feature>
<feature type="compositionally biased region" description="Basic and acidic residues" evidence="1">
    <location>
        <begin position="288"/>
        <end position="322"/>
    </location>
</feature>
<sequence length="464" mass="51393">MEEWREHQHPRNACGDEYSRQSYRISVICPIDSQSGSQHESFPSECQQLHTLHVSSSTLYLPLFSQPHSKHQQHSNTTVHEQQSTHQFPTTTMTTDLISLDVQDLVHECPSPKNPNKPNNPTPPDSEQQAQQPPEQVLTTSSPQTITQIRPFTPSPRLSPTPVTSSPDCPSIPPPGLPSTPTTHSSPSPLSSHTLPPPPAPPSPIPLPDSEDIDRMLAKIVADVNNITPEESARMREGLTAEDLANFRELSETIEYYMGGIWRKYLGWGGGGYVEGEVQGEVDGEVDGEVREEQGKEENDDRNEHREEGRKGRNCETQEPHKATSLPPTPAPLLPSPSPSPTLTPSTSQPTPPSPQIPLISALSITPSPSPSPVPSRLVSNYSRPRPRSRPRTIAPTSQPSINSSPVSLYDPNKPNAPKAETDTESDHGWRTKMKARVRANVRAWKDMWEIEKTLEKEGRRCKR</sequence>
<organism evidence="2 3">
    <name type="scientific">Lophiostoma macrostomum CBS 122681</name>
    <dbReference type="NCBI Taxonomy" id="1314788"/>
    <lineage>
        <taxon>Eukaryota</taxon>
        <taxon>Fungi</taxon>
        <taxon>Dikarya</taxon>
        <taxon>Ascomycota</taxon>
        <taxon>Pezizomycotina</taxon>
        <taxon>Dothideomycetes</taxon>
        <taxon>Pleosporomycetidae</taxon>
        <taxon>Pleosporales</taxon>
        <taxon>Lophiostomataceae</taxon>
        <taxon>Lophiostoma</taxon>
    </lineage>
</organism>
<feature type="compositionally biased region" description="Polar residues" evidence="1">
    <location>
        <begin position="125"/>
        <end position="152"/>
    </location>
</feature>
<dbReference type="AlphaFoldDB" id="A0A6A6SLS0"/>